<dbReference type="EMBL" id="PP179316">
    <property type="protein sequence ID" value="XAI69920.1"/>
    <property type="molecule type" value="Genomic_DNA"/>
</dbReference>
<evidence type="ECO:0000313" key="1">
    <source>
        <dbReference type="EMBL" id="XAI69920.1"/>
    </source>
</evidence>
<name>A0AAU6VZQ1_9VIRU</name>
<accession>A0AAU6VZQ1</accession>
<sequence length="90" mass="10726">MTNRTSHTIKALLLIGLVARRADGSIAWPFYLTPKHNRNWRFIRANWRLGNRFYVFRNLPGVIKWNDNRMLPRRWGFGILGFIEFGDRGH</sequence>
<protein>
    <recommendedName>
        <fullName evidence="2">Secreted protein</fullName>
    </recommendedName>
</protein>
<gene>
    <name evidence="1" type="ORF">Pavpe01_00008</name>
</gene>
<evidence type="ECO:0008006" key="2">
    <source>
        <dbReference type="Google" id="ProtNLM"/>
    </source>
</evidence>
<proteinExistence type="predicted"/>
<organism evidence="1">
    <name type="scientific">Pseudomonas phage Pavpe01</name>
    <dbReference type="NCBI Taxonomy" id="3138545"/>
    <lineage>
        <taxon>Viruses</taxon>
    </lineage>
</organism>
<reference evidence="1" key="1">
    <citation type="journal article" date="2024" name="J. Gen. Virol.">
        <title>Novel phages of Pseudomonas syringae unveil numerous potential auxiliary metabolic genes.</title>
        <authorList>
            <person name="Feltin C."/>
            <person name="Garneau J.R."/>
            <person name="Morris C.E."/>
            <person name="Berard A."/>
            <person name="Torres-Barcelo C."/>
        </authorList>
    </citation>
    <scope>NUCLEOTIDE SEQUENCE</scope>
</reference>